<evidence type="ECO:0000259" key="11">
    <source>
        <dbReference type="Pfam" id="PF21760"/>
    </source>
</evidence>
<dbReference type="InterPro" id="IPR048631">
    <property type="entry name" value="SecD_1st"/>
</dbReference>
<comment type="caution">
    <text evidence="13">The sequence shown here is derived from an EMBL/GenBank/DDBJ whole genome shotgun (WGS) entry which is preliminary data.</text>
</comment>
<keyword evidence="2 9" id="KW-0813">Transport</keyword>
<evidence type="ECO:0000313" key="14">
    <source>
        <dbReference type="Proteomes" id="UP000177029"/>
    </source>
</evidence>
<evidence type="ECO:0000256" key="7">
    <source>
        <dbReference type="ARBA" id="ARBA00023010"/>
    </source>
</evidence>
<dbReference type="Gene3D" id="3.30.70.3400">
    <property type="match status" value="1"/>
</dbReference>
<accession>A0A1F8DUV0</accession>
<evidence type="ECO:0000259" key="12">
    <source>
        <dbReference type="Pfam" id="PF22599"/>
    </source>
</evidence>
<keyword evidence="4 9" id="KW-0812">Transmembrane</keyword>
<organism evidence="13 14">
    <name type="scientific">Candidatus Wolfebacteria bacterium RIFCSPHIGHO2_01_FULL_48_22</name>
    <dbReference type="NCBI Taxonomy" id="1802555"/>
    <lineage>
        <taxon>Bacteria</taxon>
        <taxon>Candidatus Wolfeibacteriota</taxon>
    </lineage>
</organism>
<comment type="similarity">
    <text evidence="9">Belongs to the SecD/SecF family. SecD subfamily.</text>
</comment>
<dbReference type="Pfam" id="PF21760">
    <property type="entry name" value="SecD_1st"/>
    <property type="match status" value="1"/>
</dbReference>
<dbReference type="InterPro" id="IPR055344">
    <property type="entry name" value="SecD_SecF_C_bact"/>
</dbReference>
<dbReference type="NCBIfam" id="TIGR00916">
    <property type="entry name" value="2A0604s01"/>
    <property type="match status" value="1"/>
</dbReference>
<dbReference type="GO" id="GO:0005886">
    <property type="term" value="C:plasma membrane"/>
    <property type="evidence" value="ECO:0007669"/>
    <property type="project" value="UniProtKB-SubCell"/>
</dbReference>
<proteinExistence type="inferred from homology"/>
<evidence type="ECO:0000313" key="13">
    <source>
        <dbReference type="EMBL" id="OGM92380.1"/>
    </source>
</evidence>
<feature type="transmembrane region" description="Helical" evidence="9">
    <location>
        <begin position="295"/>
        <end position="315"/>
    </location>
</feature>
<evidence type="ECO:0000256" key="9">
    <source>
        <dbReference type="HAMAP-Rule" id="MF_01463"/>
    </source>
</evidence>
<dbReference type="SUPFAM" id="SSF82866">
    <property type="entry name" value="Multidrug efflux transporter AcrB transmembrane domain"/>
    <property type="match status" value="1"/>
</dbReference>
<dbReference type="InterPro" id="IPR005791">
    <property type="entry name" value="SecD"/>
</dbReference>
<dbReference type="NCBIfam" id="TIGR01129">
    <property type="entry name" value="secD"/>
    <property type="match status" value="1"/>
</dbReference>
<evidence type="ECO:0000256" key="2">
    <source>
        <dbReference type="ARBA" id="ARBA00022448"/>
    </source>
</evidence>
<feature type="domain" description="Protein translocase subunit SecDF P1" evidence="11">
    <location>
        <begin position="74"/>
        <end position="131"/>
    </location>
</feature>
<keyword evidence="6 9" id="KW-1133">Transmembrane helix</keyword>
<name>A0A1F8DUV0_9BACT</name>
<keyword evidence="5 9" id="KW-0653">Protein transport</keyword>
<gene>
    <name evidence="9" type="primary">secD</name>
    <name evidence="13" type="ORF">A2755_01275</name>
</gene>
<comment type="subcellular location">
    <subcellularLocation>
        <location evidence="1 9">Cell membrane</location>
        <topology evidence="1 9">Multi-pass membrane protein</topology>
    </subcellularLocation>
</comment>
<evidence type="ECO:0000256" key="4">
    <source>
        <dbReference type="ARBA" id="ARBA00022692"/>
    </source>
</evidence>
<dbReference type="AlphaFoldDB" id="A0A1F8DUV0"/>
<dbReference type="GO" id="GO:0006605">
    <property type="term" value="P:protein targeting"/>
    <property type="evidence" value="ECO:0007669"/>
    <property type="project" value="UniProtKB-UniRule"/>
</dbReference>
<evidence type="ECO:0000256" key="3">
    <source>
        <dbReference type="ARBA" id="ARBA00022475"/>
    </source>
</evidence>
<dbReference type="HAMAP" id="MF_01463_B">
    <property type="entry name" value="SecD_B"/>
    <property type="match status" value="1"/>
</dbReference>
<evidence type="ECO:0000256" key="6">
    <source>
        <dbReference type="ARBA" id="ARBA00022989"/>
    </source>
</evidence>
<dbReference type="GO" id="GO:0065002">
    <property type="term" value="P:intracellular protein transmembrane transport"/>
    <property type="evidence" value="ECO:0007669"/>
    <property type="project" value="UniProtKB-UniRule"/>
</dbReference>
<protein>
    <recommendedName>
        <fullName evidence="9">Protein translocase subunit SecD</fullName>
    </recommendedName>
</protein>
<dbReference type="InterPro" id="IPR048634">
    <property type="entry name" value="SecD_SecF_C"/>
</dbReference>
<sequence>MSRGGVIAFLVVIFLVTIAGAFFVYPNNPVLPSFANWMPWRLGLDLVGGSHLIYRIDTSHIASEDVRDTLAGLRDVIERRVNLFGVSEPQVAISNTSDGYYLNVDLAGVTDVEEAINQIGATPYLEFMEIQEQEIQSEENSTATPQSISFYVATGLNGQYVRTARVDFDPTTGVPVIALEFTSEGADLFEQITERNIGKIVAIFVDGEAISEPVVQDKISGGRAVITGNYTLQEAREFVQRFNAGALPAPMTLENQQTIGASLGTNSLQKSIFAGLIGTAVIMLFMIGYYRFNGILASIALLVYVVLSLTIFKLFVTMSLAGIAGFLLSVGMAVDANILIFERTKEELKKGSEKATAIKEGFRRAWPSIRDSNVTTIIVSIILFNFTSSFVKGLALTLLLGVLVSMFTAITVTRNLMRLRTKNI</sequence>
<dbReference type="InterPro" id="IPR022813">
    <property type="entry name" value="SecD/SecF_arch_bac"/>
</dbReference>
<keyword evidence="3 9" id="KW-1003">Cell membrane</keyword>
<dbReference type="EMBL" id="MGIP01000002">
    <property type="protein sequence ID" value="OGM92380.1"/>
    <property type="molecule type" value="Genomic_DNA"/>
</dbReference>
<dbReference type="GO" id="GO:0043952">
    <property type="term" value="P:protein transport by the Sec complex"/>
    <property type="evidence" value="ECO:0007669"/>
    <property type="project" value="UniProtKB-UniRule"/>
</dbReference>
<dbReference type="InterPro" id="IPR054384">
    <property type="entry name" value="SecDF_P1_head"/>
</dbReference>
<dbReference type="Gene3D" id="1.20.1640.10">
    <property type="entry name" value="Multidrug efflux transporter AcrB transmembrane domain"/>
    <property type="match status" value="1"/>
</dbReference>
<dbReference type="Pfam" id="PF02355">
    <property type="entry name" value="SecD_SecF_C"/>
    <property type="match status" value="1"/>
</dbReference>
<feature type="transmembrane region" description="Helical" evidence="9">
    <location>
        <begin position="272"/>
        <end position="290"/>
    </location>
</feature>
<feature type="transmembrane region" description="Helical" evidence="9">
    <location>
        <begin position="321"/>
        <end position="341"/>
    </location>
</feature>
<dbReference type="PANTHER" id="PTHR30081:SF1">
    <property type="entry name" value="PROTEIN TRANSLOCASE SUBUNIT SECD"/>
    <property type="match status" value="1"/>
</dbReference>
<keyword evidence="8 9" id="KW-0472">Membrane</keyword>
<reference evidence="13 14" key="1">
    <citation type="journal article" date="2016" name="Nat. Commun.">
        <title>Thousands of microbial genomes shed light on interconnected biogeochemical processes in an aquifer system.</title>
        <authorList>
            <person name="Anantharaman K."/>
            <person name="Brown C.T."/>
            <person name="Hug L.A."/>
            <person name="Sharon I."/>
            <person name="Castelle C.J."/>
            <person name="Probst A.J."/>
            <person name="Thomas B.C."/>
            <person name="Singh A."/>
            <person name="Wilkins M.J."/>
            <person name="Karaoz U."/>
            <person name="Brodie E.L."/>
            <person name="Williams K.H."/>
            <person name="Hubbard S.S."/>
            <person name="Banfield J.F."/>
        </authorList>
    </citation>
    <scope>NUCLEOTIDE SEQUENCE [LARGE SCALE GENOMIC DNA]</scope>
</reference>
<dbReference type="Pfam" id="PF22599">
    <property type="entry name" value="SecDF_P1_head"/>
    <property type="match status" value="1"/>
</dbReference>
<feature type="transmembrane region" description="Helical" evidence="9">
    <location>
        <begin position="397"/>
        <end position="417"/>
    </location>
</feature>
<dbReference type="Proteomes" id="UP000177029">
    <property type="component" value="Unassembled WGS sequence"/>
</dbReference>
<feature type="domain" description="Protein export membrane protein SecD/SecF C-terminal" evidence="10">
    <location>
        <begin position="253"/>
        <end position="418"/>
    </location>
</feature>
<dbReference type="STRING" id="1802555.A2755_01275"/>
<comment type="subunit">
    <text evidence="9">Forms a complex with SecF. Part of the essential Sec protein translocation apparatus which comprises SecA, SecYEG and auxiliary proteins SecDF. Other proteins may also be involved.</text>
</comment>
<evidence type="ECO:0000256" key="1">
    <source>
        <dbReference type="ARBA" id="ARBA00004651"/>
    </source>
</evidence>
<comment type="caution">
    <text evidence="9">Lacks conserved residue(s) required for the propagation of feature annotation.</text>
</comment>
<dbReference type="PANTHER" id="PTHR30081">
    <property type="entry name" value="PROTEIN-EXPORT MEMBRANE PROTEIN SEC"/>
    <property type="match status" value="1"/>
</dbReference>
<evidence type="ECO:0000256" key="5">
    <source>
        <dbReference type="ARBA" id="ARBA00022927"/>
    </source>
</evidence>
<evidence type="ECO:0000256" key="8">
    <source>
        <dbReference type="ARBA" id="ARBA00023136"/>
    </source>
</evidence>
<feature type="domain" description="SecDF P1 head subdomain" evidence="12">
    <location>
        <begin position="147"/>
        <end position="249"/>
    </location>
</feature>
<dbReference type="GO" id="GO:0015450">
    <property type="term" value="F:protein-transporting ATPase activity"/>
    <property type="evidence" value="ECO:0007669"/>
    <property type="project" value="InterPro"/>
</dbReference>
<comment type="function">
    <text evidence="9">Part of the Sec protein translocase complex. Interacts with the SecYEG preprotein conducting channel. SecDF uses the proton motive force (PMF) to complete protein translocation after the ATP-dependent function of SecA.</text>
</comment>
<evidence type="ECO:0000259" key="10">
    <source>
        <dbReference type="Pfam" id="PF02355"/>
    </source>
</evidence>
<dbReference type="Gene3D" id="3.30.1360.200">
    <property type="match status" value="1"/>
</dbReference>
<keyword evidence="7 9" id="KW-0811">Translocation</keyword>